<name>A0AAE0UT11_9TELE</name>
<accession>A0AAE0UT11</accession>
<protein>
    <submittedName>
        <fullName evidence="1">Uncharacterized protein</fullName>
    </submittedName>
</protein>
<keyword evidence="2" id="KW-1185">Reference proteome</keyword>
<reference evidence="1" key="1">
    <citation type="submission" date="2023-06" db="EMBL/GenBank/DDBJ databases">
        <title>Male Hemibagrus guttatus genome.</title>
        <authorList>
            <person name="Bian C."/>
        </authorList>
    </citation>
    <scope>NUCLEOTIDE SEQUENCE</scope>
    <source>
        <strain evidence="1">Male_cb2023</strain>
        <tissue evidence="1">Muscle</tissue>
    </source>
</reference>
<sequence>MRSLYRSAKRQQDR</sequence>
<dbReference type="Proteomes" id="UP001274896">
    <property type="component" value="Unassembled WGS sequence"/>
</dbReference>
<evidence type="ECO:0000313" key="1">
    <source>
        <dbReference type="EMBL" id="KAK3516600.1"/>
    </source>
</evidence>
<organism evidence="1 2">
    <name type="scientific">Hemibagrus guttatus</name>
    <dbReference type="NCBI Taxonomy" id="175788"/>
    <lineage>
        <taxon>Eukaryota</taxon>
        <taxon>Metazoa</taxon>
        <taxon>Chordata</taxon>
        <taxon>Craniata</taxon>
        <taxon>Vertebrata</taxon>
        <taxon>Euteleostomi</taxon>
        <taxon>Actinopterygii</taxon>
        <taxon>Neopterygii</taxon>
        <taxon>Teleostei</taxon>
        <taxon>Ostariophysi</taxon>
        <taxon>Siluriformes</taxon>
        <taxon>Bagridae</taxon>
        <taxon>Hemibagrus</taxon>
    </lineage>
</organism>
<gene>
    <name evidence="1" type="ORF">QTP70_021941</name>
</gene>
<dbReference type="EMBL" id="JAUCMX010000019">
    <property type="protein sequence ID" value="KAK3516600.1"/>
    <property type="molecule type" value="Genomic_DNA"/>
</dbReference>
<evidence type="ECO:0000313" key="2">
    <source>
        <dbReference type="Proteomes" id="UP001274896"/>
    </source>
</evidence>
<comment type="caution">
    <text evidence="1">The sequence shown here is derived from an EMBL/GenBank/DDBJ whole genome shotgun (WGS) entry which is preliminary data.</text>
</comment>
<proteinExistence type="predicted"/>